<gene>
    <name evidence="1" type="ORF">AVDCRST_MAG84-6602</name>
</gene>
<proteinExistence type="predicted"/>
<accession>A0A6J4PEE9</accession>
<dbReference type="AlphaFoldDB" id="A0A6J4PEE9"/>
<name>A0A6J4PEE9_9CYAN</name>
<protein>
    <submittedName>
        <fullName evidence="1">Uncharacterized protein</fullName>
    </submittedName>
</protein>
<reference evidence="1" key="1">
    <citation type="submission" date="2020-02" db="EMBL/GenBank/DDBJ databases">
        <authorList>
            <person name="Meier V. D."/>
        </authorList>
    </citation>
    <scope>NUCLEOTIDE SEQUENCE</scope>
    <source>
        <strain evidence="1">AVDCRST_MAG84</strain>
    </source>
</reference>
<evidence type="ECO:0000313" key="1">
    <source>
        <dbReference type="EMBL" id="CAA9410565.1"/>
    </source>
</evidence>
<sequence>MFNCDTIYSVFIAMTLAVSQGLKPLADLKREYGQMRAL</sequence>
<dbReference type="EMBL" id="CADCTZ010001656">
    <property type="protein sequence ID" value="CAA9410565.1"/>
    <property type="molecule type" value="Genomic_DNA"/>
</dbReference>
<organism evidence="1">
    <name type="scientific">uncultured Microcoleus sp</name>
    <dbReference type="NCBI Taxonomy" id="259945"/>
    <lineage>
        <taxon>Bacteria</taxon>
        <taxon>Bacillati</taxon>
        <taxon>Cyanobacteriota</taxon>
        <taxon>Cyanophyceae</taxon>
        <taxon>Oscillatoriophycideae</taxon>
        <taxon>Oscillatoriales</taxon>
        <taxon>Microcoleaceae</taxon>
        <taxon>Microcoleus</taxon>
        <taxon>environmental samples</taxon>
    </lineage>
</organism>